<accession>A0ABY9RDL9</accession>
<evidence type="ECO:0000313" key="3">
    <source>
        <dbReference type="EMBL" id="WMW78400.1"/>
    </source>
</evidence>
<proteinExistence type="predicted"/>
<sequence>MNNTNKSYFFQSWLIVLVAIASFIGFKSFLPKKIFPDSKLDGKNVVVDSLLLEAVSEANQGEEKDTLSNTTIKFNSNPLGVKFPDEKFENFKGYQYLIPFFEKLYQLETKKQGKARIAYFGDSMTDGDLIVQDVRTMFQDKFGGEGVGFVNVTSESAGSRGTIVHEFSPNWKTQSYLKVKSPSRSFGVNGHVFFAKDTAHATWVKYKASGKKYLTTLSNPTLFYGKSPQKNASIFYKNGKDTIFKKLSPRAILNTLQVAPSVNSLKINFSKADSIPFYGFNFDNGKGIHVDNFSSRGNSGLPLGNLNKDLMNAFQQKLGYDLIILQFGTNVLNYGSLNYSWYERKMKTVVAHLKECFPGAAILIISTADKSTKYDLEMKTDSAVVPLSSAQKRYAVQAETGFINLYTLMGGDGSMVQWVEDVPARANKDYTHFNHRGAKQVAGMIYNQLNAGYQEYKKLRSKAILSRNNAPVSNEAQPTNSSLPKDTINE</sequence>
<dbReference type="Gene3D" id="2.60.120.1360">
    <property type="match status" value="1"/>
</dbReference>
<evidence type="ECO:0000256" key="2">
    <source>
        <dbReference type="SAM" id="Phobius"/>
    </source>
</evidence>
<evidence type="ECO:0000256" key="1">
    <source>
        <dbReference type="SAM" id="MobiDB-lite"/>
    </source>
</evidence>
<feature type="region of interest" description="Disordered" evidence="1">
    <location>
        <begin position="469"/>
        <end position="490"/>
    </location>
</feature>
<dbReference type="Proteomes" id="UP001180481">
    <property type="component" value="Chromosome"/>
</dbReference>
<keyword evidence="2" id="KW-0472">Membrane</keyword>
<reference evidence="3" key="1">
    <citation type="submission" date="2023-09" db="EMBL/GenBank/DDBJ databases">
        <title>Flavobacterium sp. 20NA77.7 isolated from freshwater.</title>
        <authorList>
            <person name="Le V."/>
            <person name="Ko S.-R."/>
            <person name="Ahn C.-Y."/>
            <person name="Oh H.-M."/>
        </authorList>
    </citation>
    <scope>NUCLEOTIDE SEQUENCE</scope>
    <source>
        <strain evidence="3">20NA77.7</strain>
    </source>
</reference>
<gene>
    <name evidence="3" type="ORF">RF683_02850</name>
</gene>
<dbReference type="EMBL" id="CP133721">
    <property type="protein sequence ID" value="WMW78400.1"/>
    <property type="molecule type" value="Genomic_DNA"/>
</dbReference>
<keyword evidence="2" id="KW-1133">Transmembrane helix</keyword>
<organism evidence="3 4">
    <name type="scientific">Flavobacterium nakdongensis</name>
    <dbReference type="NCBI Taxonomy" id="3073563"/>
    <lineage>
        <taxon>Bacteria</taxon>
        <taxon>Pseudomonadati</taxon>
        <taxon>Bacteroidota</taxon>
        <taxon>Flavobacteriia</taxon>
        <taxon>Flavobacteriales</taxon>
        <taxon>Flavobacteriaceae</taxon>
        <taxon>Flavobacterium</taxon>
    </lineage>
</organism>
<dbReference type="SUPFAM" id="SSF52266">
    <property type="entry name" value="SGNH hydrolase"/>
    <property type="match status" value="1"/>
</dbReference>
<protein>
    <recommendedName>
        <fullName evidence="5">Lysophospholipase L1</fullName>
    </recommendedName>
</protein>
<dbReference type="InterPro" id="IPR036514">
    <property type="entry name" value="SGNH_hydro_sf"/>
</dbReference>
<dbReference type="Gene3D" id="3.40.50.1110">
    <property type="entry name" value="SGNH hydrolase"/>
    <property type="match status" value="1"/>
</dbReference>
<name>A0ABY9RDL9_9FLAO</name>
<keyword evidence="2" id="KW-0812">Transmembrane</keyword>
<evidence type="ECO:0008006" key="5">
    <source>
        <dbReference type="Google" id="ProtNLM"/>
    </source>
</evidence>
<evidence type="ECO:0000313" key="4">
    <source>
        <dbReference type="Proteomes" id="UP001180481"/>
    </source>
</evidence>
<feature type="transmembrane region" description="Helical" evidence="2">
    <location>
        <begin position="12"/>
        <end position="30"/>
    </location>
</feature>
<keyword evidence="4" id="KW-1185">Reference proteome</keyword>
<dbReference type="RefSeq" id="WP_309532708.1">
    <property type="nucleotide sequence ID" value="NZ_CP133721.1"/>
</dbReference>